<feature type="compositionally biased region" description="Low complexity" evidence="1">
    <location>
        <begin position="48"/>
        <end position="57"/>
    </location>
</feature>
<feature type="compositionally biased region" description="Low complexity" evidence="1">
    <location>
        <begin position="26"/>
        <end position="41"/>
    </location>
</feature>
<keyword evidence="3" id="KW-1185">Reference proteome</keyword>
<gene>
    <name evidence="2" type="ORF">PVAP13_5KG449507</name>
</gene>
<reference evidence="2" key="1">
    <citation type="submission" date="2020-05" db="EMBL/GenBank/DDBJ databases">
        <title>WGS assembly of Panicum virgatum.</title>
        <authorList>
            <person name="Lovell J.T."/>
            <person name="Jenkins J."/>
            <person name="Shu S."/>
            <person name="Juenger T.E."/>
            <person name="Schmutz J."/>
        </authorList>
    </citation>
    <scope>NUCLEOTIDE SEQUENCE</scope>
    <source>
        <strain evidence="2">AP13</strain>
    </source>
</reference>
<dbReference type="EMBL" id="CM029045">
    <property type="protein sequence ID" value="KAG2599349.1"/>
    <property type="molecule type" value="Genomic_DNA"/>
</dbReference>
<evidence type="ECO:0000256" key="1">
    <source>
        <dbReference type="SAM" id="MobiDB-lite"/>
    </source>
</evidence>
<protein>
    <submittedName>
        <fullName evidence="2">Uncharacterized protein</fullName>
    </submittedName>
</protein>
<feature type="region of interest" description="Disordered" evidence="1">
    <location>
        <begin position="1"/>
        <end position="125"/>
    </location>
</feature>
<evidence type="ECO:0000313" key="3">
    <source>
        <dbReference type="Proteomes" id="UP000823388"/>
    </source>
</evidence>
<feature type="compositionally biased region" description="Pro residues" evidence="1">
    <location>
        <begin position="1"/>
        <end position="12"/>
    </location>
</feature>
<sequence>MRCRSPRPPPPQSSRRQPHQPPHAPAAPRAPAAARPPAVARRATRSCRLPPARLATASRRRPASRPTRLPADLLEPVRLAEEQEPDAVRRCRREEASNSRGAKVAGRMEVPKEPHGVTFWGSSTK</sequence>
<accession>A0A8T0ST84</accession>
<comment type="caution">
    <text evidence="2">The sequence shown here is derived from an EMBL/GenBank/DDBJ whole genome shotgun (WGS) entry which is preliminary data.</text>
</comment>
<dbReference type="AlphaFoldDB" id="A0A8T0ST84"/>
<proteinExistence type="predicted"/>
<evidence type="ECO:0000313" key="2">
    <source>
        <dbReference type="EMBL" id="KAG2599349.1"/>
    </source>
</evidence>
<dbReference type="Proteomes" id="UP000823388">
    <property type="component" value="Chromosome 5K"/>
</dbReference>
<name>A0A8T0ST84_PANVG</name>
<organism evidence="2 3">
    <name type="scientific">Panicum virgatum</name>
    <name type="common">Blackwell switchgrass</name>
    <dbReference type="NCBI Taxonomy" id="38727"/>
    <lineage>
        <taxon>Eukaryota</taxon>
        <taxon>Viridiplantae</taxon>
        <taxon>Streptophyta</taxon>
        <taxon>Embryophyta</taxon>
        <taxon>Tracheophyta</taxon>
        <taxon>Spermatophyta</taxon>
        <taxon>Magnoliopsida</taxon>
        <taxon>Liliopsida</taxon>
        <taxon>Poales</taxon>
        <taxon>Poaceae</taxon>
        <taxon>PACMAD clade</taxon>
        <taxon>Panicoideae</taxon>
        <taxon>Panicodae</taxon>
        <taxon>Paniceae</taxon>
        <taxon>Panicinae</taxon>
        <taxon>Panicum</taxon>
        <taxon>Panicum sect. Hiantes</taxon>
    </lineage>
</organism>
<feature type="compositionally biased region" description="Basic and acidic residues" evidence="1">
    <location>
        <begin position="78"/>
        <end position="97"/>
    </location>
</feature>